<keyword evidence="2" id="KW-0223">Dioxygenase</keyword>
<feature type="domain" description="Glyoxalase/fosfomycin resistance/dioxygenase" evidence="1">
    <location>
        <begin position="3"/>
        <end position="59"/>
    </location>
</feature>
<evidence type="ECO:0000259" key="1">
    <source>
        <dbReference type="Pfam" id="PF00903"/>
    </source>
</evidence>
<accession>A0A238XP33</accession>
<dbReference type="InterPro" id="IPR004360">
    <property type="entry name" value="Glyas_Fos-R_dOase_dom"/>
</dbReference>
<evidence type="ECO:0000313" key="2">
    <source>
        <dbReference type="EMBL" id="SNR60786.1"/>
    </source>
</evidence>
<dbReference type="Pfam" id="PF00903">
    <property type="entry name" value="Glyoxalase"/>
    <property type="match status" value="1"/>
</dbReference>
<dbReference type="SUPFAM" id="SSF54593">
    <property type="entry name" value="Glyoxalase/Bleomycin resistance protein/Dihydroxybiphenyl dioxygenase"/>
    <property type="match status" value="1"/>
</dbReference>
<dbReference type="EMBL" id="FZNX01000003">
    <property type="protein sequence ID" value="SNR60786.1"/>
    <property type="molecule type" value="Genomic_DNA"/>
</dbReference>
<evidence type="ECO:0000313" key="3">
    <source>
        <dbReference type="Proteomes" id="UP000198412"/>
    </source>
</evidence>
<gene>
    <name evidence="2" type="ORF">SAMN04488111_1996</name>
</gene>
<dbReference type="Proteomes" id="UP000198412">
    <property type="component" value="Unassembled WGS sequence"/>
</dbReference>
<keyword evidence="3" id="KW-1185">Reference proteome</keyword>
<dbReference type="OrthoDB" id="2703022at2"/>
<keyword evidence="2" id="KW-0560">Oxidoreductase</keyword>
<name>A0A238XP33_9FLAO</name>
<dbReference type="AlphaFoldDB" id="A0A238XP33"/>
<dbReference type="GO" id="GO:0051213">
    <property type="term" value="F:dioxygenase activity"/>
    <property type="evidence" value="ECO:0007669"/>
    <property type="project" value="UniProtKB-KW"/>
</dbReference>
<dbReference type="Gene3D" id="3.10.180.10">
    <property type="entry name" value="2,3-Dihydroxybiphenyl 1,2-Dioxygenase, domain 1"/>
    <property type="match status" value="1"/>
</dbReference>
<dbReference type="RefSeq" id="WP_089378294.1">
    <property type="nucleotide sequence ID" value="NZ_FZNX01000003.1"/>
</dbReference>
<sequence length="217" mass="25232">MKIKELILFTNNLNKQLEFYTNVLELELVKQTSKSFSLKVGCSKLTFKFRENCTPYHIAFNIPLNRENRALNWLKQRVDLLPFGDNEIIEFEHWNAKALYFYDADNNILEFISRKELKINSEEAFSSNSILNISEIGIGTSDIKSIYNSINTIKSIDIFDGSFERFCAIGNEEGLFILVNKSVKKWFPTDDEIYVSDFIIKGNYNFEYVNGKIIEIA</sequence>
<dbReference type="InterPro" id="IPR029068">
    <property type="entry name" value="Glyas_Bleomycin-R_OHBP_Dase"/>
</dbReference>
<organism evidence="2 3">
    <name type="scientific">Lutibacter flavus</name>
    <dbReference type="NCBI Taxonomy" id="691689"/>
    <lineage>
        <taxon>Bacteria</taxon>
        <taxon>Pseudomonadati</taxon>
        <taxon>Bacteroidota</taxon>
        <taxon>Flavobacteriia</taxon>
        <taxon>Flavobacteriales</taxon>
        <taxon>Flavobacteriaceae</taxon>
        <taxon>Lutibacter</taxon>
    </lineage>
</organism>
<protein>
    <submittedName>
        <fullName evidence="2">Catechol-2,3-dioxygenase</fullName>
    </submittedName>
</protein>
<reference evidence="3" key="1">
    <citation type="submission" date="2017-06" db="EMBL/GenBank/DDBJ databases">
        <authorList>
            <person name="Varghese N."/>
            <person name="Submissions S."/>
        </authorList>
    </citation>
    <scope>NUCLEOTIDE SEQUENCE [LARGE SCALE GENOMIC DNA]</scope>
    <source>
        <strain evidence="3">DSM 27993</strain>
    </source>
</reference>
<proteinExistence type="predicted"/>